<evidence type="ECO:0000313" key="3">
    <source>
        <dbReference type="EMBL" id="NHO65955.1"/>
    </source>
</evidence>
<evidence type="ECO:0000313" key="4">
    <source>
        <dbReference type="Proteomes" id="UP000787472"/>
    </source>
</evidence>
<dbReference type="PROSITE" id="PS00086">
    <property type="entry name" value="CYTOCHROME_P450"/>
    <property type="match status" value="1"/>
</dbReference>
<evidence type="ECO:0000256" key="2">
    <source>
        <dbReference type="RuleBase" id="RU000461"/>
    </source>
</evidence>
<dbReference type="AlphaFoldDB" id="A0A9E5JWT1"/>
<dbReference type="PRINTS" id="PR00385">
    <property type="entry name" value="P450"/>
</dbReference>
<evidence type="ECO:0000256" key="1">
    <source>
        <dbReference type="ARBA" id="ARBA00010617"/>
    </source>
</evidence>
<keyword evidence="2" id="KW-0408">Iron</keyword>
<gene>
    <name evidence="3" type="ORF">G8770_10415</name>
</gene>
<dbReference type="Pfam" id="PF00067">
    <property type="entry name" value="p450"/>
    <property type="match status" value="1"/>
</dbReference>
<organism evidence="3 4">
    <name type="scientific">Pseudomaricurvus hydrocarbonicus</name>
    <dbReference type="NCBI Taxonomy" id="1470433"/>
    <lineage>
        <taxon>Bacteria</taxon>
        <taxon>Pseudomonadati</taxon>
        <taxon>Pseudomonadota</taxon>
        <taxon>Gammaproteobacteria</taxon>
        <taxon>Cellvibrionales</taxon>
        <taxon>Cellvibrionaceae</taxon>
        <taxon>Pseudomaricurvus</taxon>
    </lineage>
</organism>
<dbReference type="GO" id="GO:0005506">
    <property type="term" value="F:iron ion binding"/>
    <property type="evidence" value="ECO:0007669"/>
    <property type="project" value="InterPro"/>
</dbReference>
<dbReference type="Proteomes" id="UP000787472">
    <property type="component" value="Unassembled WGS sequence"/>
</dbReference>
<dbReference type="PRINTS" id="PR00359">
    <property type="entry name" value="BP450"/>
</dbReference>
<dbReference type="GO" id="GO:0016705">
    <property type="term" value="F:oxidoreductase activity, acting on paired donors, with incorporation or reduction of molecular oxygen"/>
    <property type="evidence" value="ECO:0007669"/>
    <property type="project" value="InterPro"/>
</dbReference>
<dbReference type="InterPro" id="IPR001128">
    <property type="entry name" value="Cyt_P450"/>
</dbReference>
<keyword evidence="2" id="KW-0349">Heme</keyword>
<proteinExistence type="inferred from homology"/>
<dbReference type="InterPro" id="IPR017972">
    <property type="entry name" value="Cyt_P450_CS"/>
</dbReference>
<protein>
    <submittedName>
        <fullName evidence="3">Cytochrome P450</fullName>
    </submittedName>
</protein>
<keyword evidence="2" id="KW-0479">Metal-binding</keyword>
<sequence length="417" mass="46805">MAQANLSPAVPKPDHVPASLVYDFDMFADPGMIENAHNRALEIVKEAPPVFWTPRNDGHWVIAGHNAVFNMSRDTERFSNAMVSYEQIHAMIASMPEGAPKPLIPAPITYDPPHHAVYRGPLQKAFSPKAMTALKDSIRELAVALIEAVKPKGECAFVDAIAEPLPVTIFLRMFGLPVERQREYRDLVKEHFEDTDSDPSHVQARLKKVTDIMHDTIMERKENPTDDLISLLWQSEFNGEKATLWDIQNYCVVLFAAGLDTVVNGMSLGAVHLATNPQLQAELRADPDKIPAAAEEILRRYTFTLPPRFVSADTEFEGVQMKHGEKAVLMLPAADLDPSEFDSPEEFNLAREGKAHIAFGTGPHRCLGSHLARFELNILYEEMMARLPEFRLDPDKPLTYHGGHVWGPDEVYLKWDN</sequence>
<dbReference type="GO" id="GO:0004497">
    <property type="term" value="F:monooxygenase activity"/>
    <property type="evidence" value="ECO:0007669"/>
    <property type="project" value="UniProtKB-KW"/>
</dbReference>
<dbReference type="InterPro" id="IPR002397">
    <property type="entry name" value="Cyt_P450_B"/>
</dbReference>
<dbReference type="Gene3D" id="1.10.630.10">
    <property type="entry name" value="Cytochrome P450"/>
    <property type="match status" value="1"/>
</dbReference>
<dbReference type="RefSeq" id="WP_167185866.1">
    <property type="nucleotide sequence ID" value="NZ_JAAONZ010000006.1"/>
</dbReference>
<keyword evidence="2" id="KW-0503">Monooxygenase</keyword>
<comment type="similarity">
    <text evidence="1 2">Belongs to the cytochrome P450 family.</text>
</comment>
<keyword evidence="4" id="KW-1185">Reference proteome</keyword>
<accession>A0A9E5JWT1</accession>
<keyword evidence="2" id="KW-0560">Oxidoreductase</keyword>
<reference evidence="3" key="1">
    <citation type="submission" date="2020-03" db="EMBL/GenBank/DDBJ databases">
        <authorList>
            <person name="Guo F."/>
        </authorList>
    </citation>
    <scope>NUCLEOTIDE SEQUENCE</scope>
    <source>
        <strain evidence="3">JCM 30134</strain>
    </source>
</reference>
<dbReference type="EMBL" id="JAAONZ010000006">
    <property type="protein sequence ID" value="NHO65955.1"/>
    <property type="molecule type" value="Genomic_DNA"/>
</dbReference>
<comment type="caution">
    <text evidence="3">The sequence shown here is derived from an EMBL/GenBank/DDBJ whole genome shotgun (WGS) entry which is preliminary data.</text>
</comment>
<dbReference type="PANTHER" id="PTHR46696:SF6">
    <property type="entry name" value="P450, PUTATIVE (EUROFUNG)-RELATED"/>
    <property type="match status" value="1"/>
</dbReference>
<dbReference type="PANTHER" id="PTHR46696">
    <property type="entry name" value="P450, PUTATIVE (EUROFUNG)-RELATED"/>
    <property type="match status" value="1"/>
</dbReference>
<dbReference type="InterPro" id="IPR036396">
    <property type="entry name" value="Cyt_P450_sf"/>
</dbReference>
<name>A0A9E5JWT1_9GAMM</name>
<dbReference type="SUPFAM" id="SSF48264">
    <property type="entry name" value="Cytochrome P450"/>
    <property type="match status" value="1"/>
</dbReference>
<dbReference type="GO" id="GO:0020037">
    <property type="term" value="F:heme binding"/>
    <property type="evidence" value="ECO:0007669"/>
    <property type="project" value="InterPro"/>
</dbReference>